<feature type="transmembrane region" description="Helical" evidence="5">
    <location>
        <begin position="925"/>
        <end position="948"/>
    </location>
</feature>
<keyword evidence="5" id="KW-0472">Membrane</keyword>
<reference evidence="6 7" key="1">
    <citation type="submission" date="2020-04" db="EMBL/GenBank/DDBJ databases">
        <title>Perkinsus olseni comparative genomics.</title>
        <authorList>
            <person name="Bogema D.R."/>
        </authorList>
    </citation>
    <scope>NUCLEOTIDE SEQUENCE [LARGE SCALE GENOMIC DNA]</scope>
    <source>
        <strain evidence="6">00978-12</strain>
    </source>
</reference>
<protein>
    <submittedName>
        <fullName evidence="6">Uncharacterized protein</fullName>
    </submittedName>
</protein>
<keyword evidence="2" id="KW-0548">Nucleotidyltransferase</keyword>
<dbReference type="GO" id="GO:0006508">
    <property type="term" value="P:proteolysis"/>
    <property type="evidence" value="ECO:0007669"/>
    <property type="project" value="InterPro"/>
</dbReference>
<feature type="compositionally biased region" description="Basic and acidic residues" evidence="4">
    <location>
        <begin position="352"/>
        <end position="375"/>
    </location>
</feature>
<proteinExistence type="predicted"/>
<dbReference type="PROSITE" id="PS00141">
    <property type="entry name" value="ASP_PROTEASE"/>
    <property type="match status" value="1"/>
</dbReference>
<comment type="caution">
    <text evidence="6">The sequence shown here is derived from an EMBL/GenBank/DDBJ whole genome shotgun (WGS) entry which is preliminary data.</text>
</comment>
<feature type="compositionally biased region" description="Polar residues" evidence="4">
    <location>
        <begin position="376"/>
        <end position="387"/>
    </location>
</feature>
<dbReference type="EMBL" id="JABANP010000089">
    <property type="protein sequence ID" value="KAF4690926.1"/>
    <property type="molecule type" value="Genomic_DNA"/>
</dbReference>
<gene>
    <name evidence="6" type="ORF">FOZ60_016529</name>
</gene>
<keyword evidence="5" id="KW-1133">Transmembrane helix</keyword>
<dbReference type="InterPro" id="IPR036397">
    <property type="entry name" value="RNaseH_sf"/>
</dbReference>
<evidence type="ECO:0000313" key="7">
    <source>
        <dbReference type="Proteomes" id="UP000541610"/>
    </source>
</evidence>
<evidence type="ECO:0000256" key="4">
    <source>
        <dbReference type="SAM" id="MobiDB-lite"/>
    </source>
</evidence>
<evidence type="ECO:0000313" key="6">
    <source>
        <dbReference type="EMBL" id="KAF4690926.1"/>
    </source>
</evidence>
<dbReference type="Gene3D" id="3.30.420.10">
    <property type="entry name" value="Ribonuclease H-like superfamily/Ribonuclease H"/>
    <property type="match status" value="1"/>
</dbReference>
<keyword evidence="5" id="KW-0812">Transmembrane</keyword>
<feature type="transmembrane region" description="Helical" evidence="5">
    <location>
        <begin position="974"/>
        <end position="996"/>
    </location>
</feature>
<keyword evidence="3" id="KW-0695">RNA-directed DNA polymerase</keyword>
<dbReference type="GO" id="GO:0003964">
    <property type="term" value="F:RNA-directed DNA polymerase activity"/>
    <property type="evidence" value="ECO:0007669"/>
    <property type="project" value="UniProtKB-KW"/>
</dbReference>
<dbReference type="GO" id="GO:0004190">
    <property type="term" value="F:aspartic-type endopeptidase activity"/>
    <property type="evidence" value="ECO:0007669"/>
    <property type="project" value="InterPro"/>
</dbReference>
<organism evidence="6 7">
    <name type="scientific">Perkinsus olseni</name>
    <name type="common">Perkinsus atlanticus</name>
    <dbReference type="NCBI Taxonomy" id="32597"/>
    <lineage>
        <taxon>Eukaryota</taxon>
        <taxon>Sar</taxon>
        <taxon>Alveolata</taxon>
        <taxon>Perkinsozoa</taxon>
        <taxon>Perkinsea</taxon>
        <taxon>Perkinsida</taxon>
        <taxon>Perkinsidae</taxon>
        <taxon>Perkinsus</taxon>
    </lineage>
</organism>
<keyword evidence="1" id="KW-0808">Transferase</keyword>
<name>A0A7J6P581_PEROL</name>
<feature type="region of interest" description="Disordered" evidence="4">
    <location>
        <begin position="351"/>
        <end position="392"/>
    </location>
</feature>
<dbReference type="Proteomes" id="UP000541610">
    <property type="component" value="Unassembled WGS sequence"/>
</dbReference>
<evidence type="ECO:0000256" key="5">
    <source>
        <dbReference type="SAM" id="Phobius"/>
    </source>
</evidence>
<dbReference type="InterPro" id="IPR001969">
    <property type="entry name" value="Aspartic_peptidase_AS"/>
</dbReference>
<evidence type="ECO:0000256" key="2">
    <source>
        <dbReference type="ARBA" id="ARBA00022695"/>
    </source>
</evidence>
<accession>A0A7J6P581</accession>
<dbReference type="GO" id="GO:0003676">
    <property type="term" value="F:nucleic acid binding"/>
    <property type="evidence" value="ECO:0007669"/>
    <property type="project" value="InterPro"/>
</dbReference>
<evidence type="ECO:0000256" key="3">
    <source>
        <dbReference type="ARBA" id="ARBA00022918"/>
    </source>
</evidence>
<sequence length="1761" mass="195191">MVTAAELNSSINGASTREELSRLRSTARRLRTNKCKKLAEVQEQLADSDIENDQFARLESEETAIETEIVALSNTADKASTKISSLMRESYTMNSGSLSADDSNNSTSESMSTLAKALSSALNRRPYDSRTKRADVNRLSMHGRNLVDPYQLPAHFRRLENWFINNEFGVRDDSYGFIPDKEVEAQLVEKAIETLASHHNIVSEANSLVDTHGCTWDHLKNGLIDKFAKPEDIRRELKRKIIQLTYKGHSHVDGLISELRQVYTLASTINSSSEDSVYFIDDVLRCLPPNVHSQLVQEINQTARLCRRDGSTTSTPTTKPWQLKLPFDAPSDQHSILGILSDVAQSLMASTEFRKSSTEPNRGQRRDDMRDRISKLSDSTPNNSRNGPSGAITEARRLHKEANDWARKQNFVVIIMGKALRSSTTTDPGFCNASDVRFLVSRQGKRYGLLAFDSKADAEKTIAEYFSNKDSYSLVKPYDPDFKSKNDYGRRSYLLLSQSSSSETYGESDDLKVRGVLDTGATSSYIVVPPSLSLSFQTDPLPQAVAVTLANGSLVSISTSISCSITVRDVRSGEYFEAGHHRFRVLSCHERLHRPYCLLGRDLIKAWSLVCVGLDSVTLSGRLVYEATPTSSQPQDSTSLATVYLVDDADPKLMVPLPRAVAPTDPPTRLCSQDKNIAHDVLQALASKGWRDLPLSNGYRCRIRKLCPAEHLDSPHQTHVGELFLPASTPSTRPTLRDFATPLFKRLSPDLKAAYNSMVQDYVVKKWWVPAPSVTSIPSPAPAANVFLINGSKRPRLVCDLRACNASLPRASSRNPDLWKVLSIIRLTGPSIIVGADISSAFYAVRVSAESGTTHFVLHTALGPSSLGGTLGSGVEAVKDCPSISRSSSLVSVVSEHSERGGTDGQNSADFICNLQYFVDDIVCSGFVCMIVLHLMAILLQVLACLAFNCQPKKCAILTTEDNRQEAEKACKQFGLLFPIVDAVGVLGVAFCYTAVDGATPVCLSMNCDARARMAKAMDFLNKDPVLAQRPSKVDIFSVGGMLSFDQGRVHGERRLISDLLKVIIARNFPTSSWNQPCDLTSMAPTEQQAFEAVVLWAREVCAASSSCSHISPLRAKGQAEITIIVETDASLYSGATVIRINDDIILQDVYRFSARQVSYSSNRRELLMCLQGLRRAAELVSYHRTTLTASDEWSPLTFHVDFRTDNKSSCSWLSNDDAVLKLQSSKILEPRAIIRLIDSISEELKVIRQYGRLPVSHLAGVANHYADSASRLLDRPVKTGTATTRLGELVASYKKTDDIKPSQLTISNNEGESTEDHCCWVESIPHDEVRLIANASSTVSSLLREELPSFSPENAIGLEKDLEGDFDSCCCLIEDDNHLKGIVPHTHDRQPSSSMIASLTFDSLNVCDDVCRAVDSVFTIRDDLYQIPPAPDPATEPLIEIIAGDSWDVDSVLQRVHSLRSVLSVLRSNAKRPNATTLDCDWDQAWSQEDVWCAAHSAQVSTVNGNSLLDIKSKKGLSWDVVDPTRAGYFRSEKFRQRLLQELRCELRPQPRYAPWSGSNERHHRTALNMLRALLRHDGGRVGGLTPSQRQDIYDEVTLLHNSLPIGVYTLEGAREIPLTSGMLAFGHTRADSFTDVSTLRTLTPWVPYAVVRKARNIYLSHMWSIVKKRNSELRPVNKRPVADHDNEPFYVSSPVLVYTGVPRKLAPAFSLGHVKERVSTNRIRIVHPNGTTSIENIRNVVPMVRYDRDPPQQDDLSDR</sequence>
<evidence type="ECO:0000256" key="1">
    <source>
        <dbReference type="ARBA" id="ARBA00022679"/>
    </source>
</evidence>